<reference evidence="4" key="1">
    <citation type="journal article" date="2019" name="Int. J. Syst. Evol. Microbiol.">
        <title>The Global Catalogue of Microorganisms (GCM) 10K type strain sequencing project: providing services to taxonomists for standard genome sequencing and annotation.</title>
        <authorList>
            <consortium name="The Broad Institute Genomics Platform"/>
            <consortium name="The Broad Institute Genome Sequencing Center for Infectious Disease"/>
            <person name="Wu L."/>
            <person name="Ma J."/>
        </authorList>
    </citation>
    <scope>NUCLEOTIDE SEQUENCE [LARGE SCALE GENOMIC DNA]</scope>
    <source>
        <strain evidence="4">CCUG 55074</strain>
    </source>
</reference>
<evidence type="ECO:0000313" key="4">
    <source>
        <dbReference type="Proteomes" id="UP001597216"/>
    </source>
</evidence>
<accession>A0ABW3T613</accession>
<dbReference type="InterPro" id="IPR012495">
    <property type="entry name" value="TadE-like_dom"/>
</dbReference>
<evidence type="ECO:0000313" key="3">
    <source>
        <dbReference type="EMBL" id="MFD1192599.1"/>
    </source>
</evidence>
<keyword evidence="1" id="KW-0812">Transmembrane</keyword>
<name>A0ABW3T613_9CAUL</name>
<proteinExistence type="predicted"/>
<feature type="domain" description="TadE-like" evidence="2">
    <location>
        <begin position="18"/>
        <end position="60"/>
    </location>
</feature>
<dbReference type="Pfam" id="PF07811">
    <property type="entry name" value="TadE"/>
    <property type="match status" value="1"/>
</dbReference>
<keyword evidence="1" id="KW-1133">Transmembrane helix</keyword>
<gene>
    <name evidence="3" type="ORF">ACFQ27_18555</name>
</gene>
<keyword evidence="4" id="KW-1185">Reference proteome</keyword>
<dbReference type="Proteomes" id="UP001597216">
    <property type="component" value="Unassembled WGS sequence"/>
</dbReference>
<sequence>MRRRLIDHLRKFARATRGATALEFAIIGTPFLVLFFGIIELGLVFMVSITLQNATDAAARKIRTGQFQTGGAVTKNDFKTQVCNYMTWLQSSCSANLTVDVQTFTNFTNQSNTGARDASTFNPANTCFATGVAGDIVLVRTYYQWTIFTPLLNAALVNMGSGSGKRLINAAASFRNEPYSTANATGAAC</sequence>
<dbReference type="RefSeq" id="WP_374343255.1">
    <property type="nucleotide sequence ID" value="NZ_JBHTLQ010000066.1"/>
</dbReference>
<keyword evidence="1" id="KW-0472">Membrane</keyword>
<evidence type="ECO:0000259" key="2">
    <source>
        <dbReference type="Pfam" id="PF07811"/>
    </source>
</evidence>
<protein>
    <submittedName>
        <fullName evidence="3">TadE/TadG family type IV pilus assembly protein</fullName>
    </submittedName>
</protein>
<organism evidence="3 4">
    <name type="scientific">Phenylobacterium conjunctum</name>
    <dbReference type="NCBI Taxonomy" id="1298959"/>
    <lineage>
        <taxon>Bacteria</taxon>
        <taxon>Pseudomonadati</taxon>
        <taxon>Pseudomonadota</taxon>
        <taxon>Alphaproteobacteria</taxon>
        <taxon>Caulobacterales</taxon>
        <taxon>Caulobacteraceae</taxon>
        <taxon>Phenylobacterium</taxon>
    </lineage>
</organism>
<evidence type="ECO:0000256" key="1">
    <source>
        <dbReference type="SAM" id="Phobius"/>
    </source>
</evidence>
<feature type="transmembrane region" description="Helical" evidence="1">
    <location>
        <begin position="21"/>
        <end position="47"/>
    </location>
</feature>
<dbReference type="EMBL" id="JBHTLQ010000066">
    <property type="protein sequence ID" value="MFD1192599.1"/>
    <property type="molecule type" value="Genomic_DNA"/>
</dbReference>
<comment type="caution">
    <text evidence="3">The sequence shown here is derived from an EMBL/GenBank/DDBJ whole genome shotgun (WGS) entry which is preliminary data.</text>
</comment>